<dbReference type="EMBL" id="FRDI01000002">
    <property type="protein sequence ID" value="SHN52151.1"/>
    <property type="molecule type" value="Genomic_DNA"/>
</dbReference>
<feature type="transmembrane region" description="Helical" evidence="3">
    <location>
        <begin position="12"/>
        <end position="32"/>
    </location>
</feature>
<evidence type="ECO:0000313" key="4">
    <source>
        <dbReference type="EMBL" id="SHN52151.1"/>
    </source>
</evidence>
<sequence length="354" mass="40801">MNKNKITNKKNIVIRLSSIGDIILISGVLDYWNKQNQTKFTVITKSGFACLLKNHPAIENIIELNTTQLNFIQLIKTFYTLASQYKQYILIDLHCNLRTFLLKIFWKNKIQNYAKFSKERKTFLKNKNDIQVKSLLNKYTIPQRYALALTNNTPENNKLLPQLFLTDQETARGKKLLAETIEKTFKIDSVSEKNIKVVAIHPYASYQPKAWHKEHWEKLVQLLDAAKIPWVCIGRNKDKFFNTTNDLTNLLDLRESAALLKACTLFITPDSGPMHLARAVKTPLIGLFGPTVKEWGFYPDESEGLVLETDLACRPCSLHGKKPCKLPKEENCMFKITPERVFENILKILNKNSL</sequence>
<keyword evidence="1" id="KW-0328">Glycosyltransferase</keyword>
<keyword evidence="3" id="KW-1133">Transmembrane helix</keyword>
<dbReference type="PANTHER" id="PTHR30160:SF1">
    <property type="entry name" value="LIPOPOLYSACCHARIDE 1,2-N-ACETYLGLUCOSAMINETRANSFERASE-RELATED"/>
    <property type="match status" value="1"/>
</dbReference>
<protein>
    <submittedName>
        <fullName evidence="4">ADP-heptose:LPS heptosyltransferase</fullName>
    </submittedName>
</protein>
<dbReference type="GO" id="GO:0008713">
    <property type="term" value="F:ADP-heptose-lipopolysaccharide heptosyltransferase activity"/>
    <property type="evidence" value="ECO:0007669"/>
    <property type="project" value="TreeGrafter"/>
</dbReference>
<gene>
    <name evidence="4" type="ORF">SAMN02745728_00428</name>
</gene>
<dbReference type="InterPro" id="IPR051199">
    <property type="entry name" value="LPS_LOS_Heptosyltrfase"/>
</dbReference>
<reference evidence="4 5" key="1">
    <citation type="submission" date="2016-12" db="EMBL/GenBank/DDBJ databases">
        <authorList>
            <person name="Song W.-J."/>
            <person name="Kurnit D.M."/>
        </authorList>
    </citation>
    <scope>NUCLEOTIDE SEQUENCE [LARGE SCALE GENOMIC DNA]</scope>
    <source>
        <strain evidence="4 5">DSM 11393</strain>
    </source>
</reference>
<dbReference type="AlphaFoldDB" id="A0A1M7S0Y7"/>
<evidence type="ECO:0000256" key="3">
    <source>
        <dbReference type="SAM" id="Phobius"/>
    </source>
</evidence>
<dbReference type="Gene3D" id="3.40.50.2000">
    <property type="entry name" value="Glycogen Phosphorylase B"/>
    <property type="match status" value="2"/>
</dbReference>
<evidence type="ECO:0000256" key="2">
    <source>
        <dbReference type="ARBA" id="ARBA00022679"/>
    </source>
</evidence>
<dbReference type="InterPro" id="IPR002201">
    <property type="entry name" value="Glyco_trans_9"/>
</dbReference>
<keyword evidence="3" id="KW-0472">Membrane</keyword>
<keyword evidence="5" id="KW-1185">Reference proteome</keyword>
<evidence type="ECO:0000313" key="5">
    <source>
        <dbReference type="Proteomes" id="UP000186469"/>
    </source>
</evidence>
<organism evidence="4 5">
    <name type="scientific">Desulfovibrio litoralis DSM 11393</name>
    <dbReference type="NCBI Taxonomy" id="1121455"/>
    <lineage>
        <taxon>Bacteria</taxon>
        <taxon>Pseudomonadati</taxon>
        <taxon>Thermodesulfobacteriota</taxon>
        <taxon>Desulfovibrionia</taxon>
        <taxon>Desulfovibrionales</taxon>
        <taxon>Desulfovibrionaceae</taxon>
        <taxon>Desulfovibrio</taxon>
    </lineage>
</organism>
<dbReference type="STRING" id="1121455.SAMN02745728_00428"/>
<proteinExistence type="predicted"/>
<dbReference type="SUPFAM" id="SSF53756">
    <property type="entry name" value="UDP-Glycosyltransferase/glycogen phosphorylase"/>
    <property type="match status" value="1"/>
</dbReference>
<name>A0A1M7S0Y7_9BACT</name>
<keyword evidence="3" id="KW-0812">Transmembrane</keyword>
<accession>A0A1M7S0Y7</accession>
<keyword evidence="2 4" id="KW-0808">Transferase</keyword>
<dbReference type="GO" id="GO:0005829">
    <property type="term" value="C:cytosol"/>
    <property type="evidence" value="ECO:0007669"/>
    <property type="project" value="TreeGrafter"/>
</dbReference>
<dbReference type="Proteomes" id="UP000186469">
    <property type="component" value="Unassembled WGS sequence"/>
</dbReference>
<dbReference type="CDD" id="cd03789">
    <property type="entry name" value="GT9_LPS_heptosyltransferase"/>
    <property type="match status" value="1"/>
</dbReference>
<evidence type="ECO:0000256" key="1">
    <source>
        <dbReference type="ARBA" id="ARBA00022676"/>
    </source>
</evidence>
<dbReference type="RefSeq" id="WP_072696012.1">
    <property type="nucleotide sequence ID" value="NZ_FRDI01000002.1"/>
</dbReference>
<dbReference type="PANTHER" id="PTHR30160">
    <property type="entry name" value="TETRAACYLDISACCHARIDE 4'-KINASE-RELATED"/>
    <property type="match status" value="1"/>
</dbReference>
<dbReference type="Pfam" id="PF01075">
    <property type="entry name" value="Glyco_transf_9"/>
    <property type="match status" value="1"/>
</dbReference>
<dbReference type="OrthoDB" id="9760688at2"/>
<dbReference type="GO" id="GO:0009244">
    <property type="term" value="P:lipopolysaccharide core region biosynthetic process"/>
    <property type="evidence" value="ECO:0007669"/>
    <property type="project" value="TreeGrafter"/>
</dbReference>